<name>K5VRN9_PHACS</name>
<proteinExistence type="predicted"/>
<dbReference type="KEGG" id="pco:PHACADRAFT_201682"/>
<dbReference type="Pfam" id="PF20149">
    <property type="entry name" value="DUF6532"/>
    <property type="match status" value="1"/>
</dbReference>
<dbReference type="HOGENOM" id="CLU_2085615_0_0_1"/>
<dbReference type="Proteomes" id="UP000008370">
    <property type="component" value="Unassembled WGS sequence"/>
</dbReference>
<evidence type="ECO:0000313" key="3">
    <source>
        <dbReference type="Proteomes" id="UP000008370"/>
    </source>
</evidence>
<reference evidence="2 3" key="1">
    <citation type="journal article" date="2012" name="BMC Genomics">
        <title>Comparative genomics of the white-rot fungi, Phanerochaete carnosa and P. chrysosporium, to elucidate the genetic basis of the distinct wood types they colonize.</title>
        <authorList>
            <person name="Suzuki H."/>
            <person name="MacDonald J."/>
            <person name="Syed K."/>
            <person name="Salamov A."/>
            <person name="Hori C."/>
            <person name="Aerts A."/>
            <person name="Henrissat B."/>
            <person name="Wiebenga A."/>
            <person name="vanKuyk P.A."/>
            <person name="Barry K."/>
            <person name="Lindquist E."/>
            <person name="LaButti K."/>
            <person name="Lapidus A."/>
            <person name="Lucas S."/>
            <person name="Coutinho P."/>
            <person name="Gong Y."/>
            <person name="Samejima M."/>
            <person name="Mahadevan R."/>
            <person name="Abou-Zaid M."/>
            <person name="de Vries R.P."/>
            <person name="Igarashi K."/>
            <person name="Yadav J.S."/>
            <person name="Grigoriev I.V."/>
            <person name="Master E.R."/>
        </authorList>
    </citation>
    <scope>NUCLEOTIDE SEQUENCE [LARGE SCALE GENOMIC DNA]</scope>
    <source>
        <strain evidence="2 3">HHB-10118-sp</strain>
    </source>
</reference>
<organism evidence="2 3">
    <name type="scientific">Phanerochaete carnosa (strain HHB-10118-sp)</name>
    <name type="common">White-rot fungus</name>
    <name type="synonym">Peniophora carnosa</name>
    <dbReference type="NCBI Taxonomy" id="650164"/>
    <lineage>
        <taxon>Eukaryota</taxon>
        <taxon>Fungi</taxon>
        <taxon>Dikarya</taxon>
        <taxon>Basidiomycota</taxon>
        <taxon>Agaricomycotina</taxon>
        <taxon>Agaricomycetes</taxon>
        <taxon>Polyporales</taxon>
        <taxon>Phanerochaetaceae</taxon>
        <taxon>Phanerochaete</taxon>
    </lineage>
</organism>
<dbReference type="AlphaFoldDB" id="K5VRN9"/>
<accession>K5VRN9</accession>
<feature type="domain" description="DUF6532" evidence="1">
    <location>
        <begin position="16"/>
        <end position="76"/>
    </location>
</feature>
<dbReference type="InterPro" id="IPR045341">
    <property type="entry name" value="DUF6532"/>
</dbReference>
<dbReference type="EMBL" id="JH930481">
    <property type="protein sequence ID" value="EKM49420.1"/>
    <property type="molecule type" value="Genomic_DNA"/>
</dbReference>
<dbReference type="InParanoid" id="K5VRN9"/>
<keyword evidence="3" id="KW-1185">Reference proteome</keyword>
<dbReference type="RefSeq" id="XP_007402034.1">
    <property type="nucleotide sequence ID" value="XM_007401972.1"/>
</dbReference>
<dbReference type="OrthoDB" id="2749024at2759"/>
<evidence type="ECO:0000313" key="2">
    <source>
        <dbReference type="EMBL" id="EKM49420.1"/>
    </source>
</evidence>
<evidence type="ECO:0000259" key="1">
    <source>
        <dbReference type="Pfam" id="PF20149"/>
    </source>
</evidence>
<gene>
    <name evidence="2" type="ORF">PHACADRAFT_201682</name>
</gene>
<sequence>MHKIPSVAHEFLNRFKSSIQYKEHELEIPVPMLRLTCAMIKLSLDAWAEGDGTDPDSFNITECEKQYDAVLKLIEDTRKRSEQTCHCILHNVYLAVTGAVPTVPAAADEPAHPEAVS</sequence>
<dbReference type="GeneID" id="18911651"/>
<protein>
    <recommendedName>
        <fullName evidence="1">DUF6532 domain-containing protein</fullName>
    </recommendedName>
</protein>